<dbReference type="AlphaFoldDB" id="A0A1G8LG73"/>
<dbReference type="RefSeq" id="WP_090266789.1">
    <property type="nucleotide sequence ID" value="NZ_FNDS01000011.1"/>
</dbReference>
<reference evidence="3" key="1">
    <citation type="submission" date="2016-10" db="EMBL/GenBank/DDBJ databases">
        <authorList>
            <person name="Varghese N."/>
            <person name="Submissions S."/>
        </authorList>
    </citation>
    <scope>NUCLEOTIDE SEQUENCE [LARGE SCALE GENOMIC DNA]</scope>
    <source>
        <strain evidence="3">CCM 7469</strain>
    </source>
</reference>
<feature type="domain" description="Phage neck terminator protein gp12-like" evidence="1">
    <location>
        <begin position="23"/>
        <end position="178"/>
    </location>
</feature>
<gene>
    <name evidence="2" type="ORF">SAMN05216272_111113</name>
</gene>
<dbReference type="InterPro" id="IPR057087">
    <property type="entry name" value="Gp12-like"/>
</dbReference>
<protein>
    <recommendedName>
        <fullName evidence="1">Phage neck terminator protein gp12-like domain-containing protein</fullName>
    </recommendedName>
</protein>
<name>A0A1G8LG73_9PSED</name>
<dbReference type="OrthoDB" id="8446915at2"/>
<dbReference type="Proteomes" id="UP000199636">
    <property type="component" value="Unassembled WGS sequence"/>
</dbReference>
<dbReference type="NCBIfam" id="NF047498">
    <property type="entry name" value="LIC_12616_fam"/>
    <property type="match status" value="1"/>
</dbReference>
<dbReference type="STRING" id="428992.SAMN05216272_111113"/>
<accession>A0A1G8LG73</accession>
<dbReference type="Pfam" id="PF23961">
    <property type="entry name" value="Phage_tail_terminator_9"/>
    <property type="match status" value="1"/>
</dbReference>
<evidence type="ECO:0000259" key="1">
    <source>
        <dbReference type="Pfam" id="PF23961"/>
    </source>
</evidence>
<dbReference type="EMBL" id="FNDS01000011">
    <property type="protein sequence ID" value="SDI54220.1"/>
    <property type="molecule type" value="Genomic_DNA"/>
</dbReference>
<evidence type="ECO:0000313" key="2">
    <source>
        <dbReference type="EMBL" id="SDI54220.1"/>
    </source>
</evidence>
<organism evidence="2 3">
    <name type="scientific">Pseudomonas panipatensis</name>
    <dbReference type="NCBI Taxonomy" id="428992"/>
    <lineage>
        <taxon>Bacteria</taxon>
        <taxon>Pseudomonadati</taxon>
        <taxon>Pseudomonadota</taxon>
        <taxon>Gammaproteobacteria</taxon>
        <taxon>Pseudomonadales</taxon>
        <taxon>Pseudomonadaceae</taxon>
        <taxon>Pseudomonas</taxon>
    </lineage>
</organism>
<proteinExistence type="predicted"/>
<keyword evidence="3" id="KW-1185">Reference proteome</keyword>
<sequence length="183" mass="20054">MANTSATGGYLSPVGTPTPADEALEDILQPMVAGITGLAGKYVRPRWQPGNPKQPEPTVNWCAIGVMNTKSDANPAIEHDGTGDGEDQYQRHQDVILLATFYGPNAQGYGQMLSDGMYVPQNSEALRAQNMAFVEAGELIAAPELINQQWVRRYDLRIRLRRKIERTYPVLNILSADTPVITG</sequence>
<evidence type="ECO:0000313" key="3">
    <source>
        <dbReference type="Proteomes" id="UP000199636"/>
    </source>
</evidence>